<name>A0ABD2U4M6_9SOLN</name>
<dbReference type="EMBL" id="JBJKTR010000007">
    <property type="protein sequence ID" value="KAL3362877.1"/>
    <property type="molecule type" value="Genomic_DNA"/>
</dbReference>
<dbReference type="PANTHER" id="PTHR21373:SF0">
    <property type="entry name" value="N-ALPHA-ACETYLTRANSFERASE 35, NATC AUXILIARY SUBUNIT"/>
    <property type="match status" value="1"/>
</dbReference>
<dbReference type="GO" id="GO:0005737">
    <property type="term" value="C:cytoplasm"/>
    <property type="evidence" value="ECO:0007669"/>
    <property type="project" value="UniProtKB-SubCell"/>
</dbReference>
<evidence type="ECO:0000256" key="3">
    <source>
        <dbReference type="ARBA" id="ARBA00022490"/>
    </source>
</evidence>
<feature type="domain" description="NAA35-like TPR repeats" evidence="6">
    <location>
        <begin position="353"/>
        <end position="722"/>
    </location>
</feature>
<dbReference type="PANTHER" id="PTHR21373">
    <property type="entry name" value="GLUCOSE REPRESSIBLE PROTEIN MAK10"/>
    <property type="match status" value="1"/>
</dbReference>
<dbReference type="Pfam" id="PF04112">
    <property type="entry name" value="Mak10"/>
    <property type="match status" value="1"/>
</dbReference>
<accession>A0ABD2U4M6</accession>
<dbReference type="AlphaFoldDB" id="A0ABD2U4M6"/>
<comment type="subcellular location">
    <subcellularLocation>
        <location evidence="1">Cytoplasm</location>
    </subcellularLocation>
</comment>
<dbReference type="InterPro" id="IPR057983">
    <property type="entry name" value="NAA35-like_N"/>
</dbReference>
<feature type="region of interest" description="Disordered" evidence="4">
    <location>
        <begin position="549"/>
        <end position="568"/>
    </location>
</feature>
<evidence type="ECO:0000256" key="2">
    <source>
        <dbReference type="ARBA" id="ARBA00006289"/>
    </source>
</evidence>
<protein>
    <recommendedName>
        <fullName evidence="9">N-alpha-acetyltransferase 35, NatC auxiliary subunit</fullName>
    </recommendedName>
</protein>
<dbReference type="InterPro" id="IPR007244">
    <property type="entry name" value="Naa35_N"/>
</dbReference>
<proteinExistence type="inferred from homology"/>
<keyword evidence="8" id="KW-1185">Reference proteome</keyword>
<dbReference type="Pfam" id="PF25789">
    <property type="entry name" value="TPR_NAA35"/>
    <property type="match status" value="1"/>
</dbReference>
<gene>
    <name evidence="7" type="ORF">AABB24_012264</name>
</gene>
<organism evidence="7 8">
    <name type="scientific">Solanum stoloniferum</name>
    <dbReference type="NCBI Taxonomy" id="62892"/>
    <lineage>
        <taxon>Eukaryota</taxon>
        <taxon>Viridiplantae</taxon>
        <taxon>Streptophyta</taxon>
        <taxon>Embryophyta</taxon>
        <taxon>Tracheophyta</taxon>
        <taxon>Spermatophyta</taxon>
        <taxon>Magnoliopsida</taxon>
        <taxon>eudicotyledons</taxon>
        <taxon>Gunneridae</taxon>
        <taxon>Pentapetalae</taxon>
        <taxon>asterids</taxon>
        <taxon>lamiids</taxon>
        <taxon>Solanales</taxon>
        <taxon>Solanaceae</taxon>
        <taxon>Solanoideae</taxon>
        <taxon>Solaneae</taxon>
        <taxon>Solanum</taxon>
    </lineage>
</organism>
<dbReference type="InterPro" id="IPR057982">
    <property type="entry name" value="TPR_NAA35"/>
</dbReference>
<comment type="similarity">
    <text evidence="2">Belongs to the MAK10 family.</text>
</comment>
<feature type="domain" description="NAA35-like N-terminal" evidence="5">
    <location>
        <begin position="44"/>
        <end position="184"/>
    </location>
</feature>
<evidence type="ECO:0000256" key="4">
    <source>
        <dbReference type="SAM" id="MobiDB-lite"/>
    </source>
</evidence>
<evidence type="ECO:0008006" key="9">
    <source>
        <dbReference type="Google" id="ProtNLM"/>
    </source>
</evidence>
<keyword evidence="3" id="KW-0963">Cytoplasm</keyword>
<evidence type="ECO:0000313" key="7">
    <source>
        <dbReference type="EMBL" id="KAL3362877.1"/>
    </source>
</evidence>
<evidence type="ECO:0000259" key="6">
    <source>
        <dbReference type="Pfam" id="PF25789"/>
    </source>
</evidence>
<reference evidence="7 8" key="1">
    <citation type="submission" date="2024-05" db="EMBL/GenBank/DDBJ databases">
        <title>De novo assembly of an allotetraploid wild potato.</title>
        <authorList>
            <person name="Hosaka A.J."/>
        </authorList>
    </citation>
    <scope>NUCLEOTIDE SEQUENCE [LARGE SCALE GENOMIC DNA]</scope>
    <source>
        <tissue evidence="7">Young leaves</tissue>
    </source>
</reference>
<comment type="caution">
    <text evidence="7">The sequence shown here is derived from an EMBL/GenBank/DDBJ whole genome shotgun (WGS) entry which is preliminary data.</text>
</comment>
<evidence type="ECO:0000313" key="8">
    <source>
        <dbReference type="Proteomes" id="UP001627284"/>
    </source>
</evidence>
<evidence type="ECO:0000256" key="1">
    <source>
        <dbReference type="ARBA" id="ARBA00004496"/>
    </source>
</evidence>
<sequence length="727" mass="82829">MADVSEAEGDREVPICPSIPSGEQTVWADASSVLQLACNDLRDGELIHAENFNLFAAMSALEIMDPKMDSGMVRTYYSVDEAIEYGAAPIPLSFDKTVDVQRVIDIMDHLLACEATWHKGCSLAQTVFSCLYLLRPDRTSSHALLHSYCRVMRATCNAVVCTVSDTRTNEEEDLFTMTHGLPLKVDGDDKCLTMLHAVEETIARQLRACKATLSKKRVTEDIEPLQNNPDLEEGFCKSLLCRLRFRKHFYHVVTNMKRPQGRGLELAKKHIACCFEELESMIKSAEFLRSINAPGTLEDGMKNETTASGCQPVGFDSTLNSRLSAPTPPRAIETISWKKAAEYFQKLLHELEIICFYSLDPVFEGVLRFVVEFQKFQPELVARAHLQHLLVQDGKLYGRDSVFAVICKASLLPEVAKNHDIQKNETVVQLGQLLITLLRVLCTNISWQRRKLGKILQDWRIIHVQLELAFRKECGDISAASSNENICMKICRHILIWVEEQTYWIASRFLMLGFELDLYSTGEYCMVYWYMYIILIKLAERTHMREMTSNEISKKKGKKKRDLVKDGGKDNQLPPAILFLQCHVYLAEGLTMMLAALRNERQIYLSTGPFNSEHERFVQHFELLLKACLPDHVSYYSFEETTAHARLSSVSMYNCFKETQRIAKELRSNFSNDLDKMAELRRIEQVAEHNSVALSLISRLGAVDASLKVQFEFSHHPFFATAVVKRS</sequence>
<dbReference type="Proteomes" id="UP001627284">
    <property type="component" value="Unassembled WGS sequence"/>
</dbReference>
<evidence type="ECO:0000259" key="5">
    <source>
        <dbReference type="Pfam" id="PF04112"/>
    </source>
</evidence>